<dbReference type="PROSITE" id="PS50837">
    <property type="entry name" value="NACHT"/>
    <property type="match status" value="1"/>
</dbReference>
<feature type="transmembrane region" description="Helical" evidence="1">
    <location>
        <begin position="474"/>
        <end position="492"/>
    </location>
</feature>
<evidence type="ECO:0000256" key="1">
    <source>
        <dbReference type="SAM" id="Phobius"/>
    </source>
</evidence>
<feature type="transmembrane region" description="Helical" evidence="1">
    <location>
        <begin position="528"/>
        <end position="547"/>
    </location>
</feature>
<proteinExistence type="predicted"/>
<dbReference type="InterPro" id="IPR027417">
    <property type="entry name" value="P-loop_NTPase"/>
</dbReference>
<dbReference type="InterPro" id="IPR007111">
    <property type="entry name" value="NACHT_NTPase"/>
</dbReference>
<dbReference type="Gene3D" id="3.40.50.300">
    <property type="entry name" value="P-loop containing nucleotide triphosphate hydrolases"/>
    <property type="match status" value="1"/>
</dbReference>
<dbReference type="Pfam" id="PF05729">
    <property type="entry name" value="NACHT"/>
    <property type="match status" value="1"/>
</dbReference>
<evidence type="ECO:0000259" key="2">
    <source>
        <dbReference type="PROSITE" id="PS50837"/>
    </source>
</evidence>
<keyword evidence="1" id="KW-0812">Transmembrane</keyword>
<evidence type="ECO:0000313" key="4">
    <source>
        <dbReference type="Proteomes" id="UP001600165"/>
    </source>
</evidence>
<feature type="transmembrane region" description="Helical" evidence="1">
    <location>
        <begin position="44"/>
        <end position="72"/>
    </location>
</feature>
<feature type="transmembrane region" description="Helical" evidence="1">
    <location>
        <begin position="589"/>
        <end position="608"/>
    </location>
</feature>
<accession>A0ABW6IGU5</accession>
<reference evidence="3 4" key="1">
    <citation type="submission" date="2024-10" db="EMBL/GenBank/DDBJ databases">
        <authorList>
            <person name="Ratan Roy A."/>
            <person name="Morales Sandoval P.H."/>
            <person name="De Los Santos Villalobos S."/>
            <person name="Chakraborty S."/>
            <person name="Mukherjee J."/>
        </authorList>
    </citation>
    <scope>NUCLEOTIDE SEQUENCE [LARGE SCALE GENOMIC DNA]</scope>
    <source>
        <strain evidence="3 4">S1</strain>
    </source>
</reference>
<feature type="domain" description="NACHT" evidence="2">
    <location>
        <begin position="187"/>
        <end position="275"/>
    </location>
</feature>
<keyword evidence="1" id="KW-1133">Transmembrane helix</keyword>
<organism evidence="3 4">
    <name type="scientific">Almyronema epifaneia S1</name>
    <dbReference type="NCBI Taxonomy" id="2991925"/>
    <lineage>
        <taxon>Bacteria</taxon>
        <taxon>Bacillati</taxon>
        <taxon>Cyanobacteriota</taxon>
        <taxon>Cyanophyceae</taxon>
        <taxon>Nodosilineales</taxon>
        <taxon>Nodosilineaceae</taxon>
        <taxon>Almyronema</taxon>
        <taxon>Almyronema epifaneia</taxon>
    </lineage>
</organism>
<keyword evidence="1" id="KW-0472">Membrane</keyword>
<keyword evidence="4" id="KW-1185">Reference proteome</keyword>
<dbReference type="Proteomes" id="UP001600165">
    <property type="component" value="Unassembled WGS sequence"/>
</dbReference>
<sequence length="674" mass="76416">MLPWDYLAMLLWSRFTNAHTLIAQSQSDPSTWHDWIENLRQHPLWAGIVGLIGILIAFITFGDSLSGFLGLFGLESLFRRDRAVEQDLLDIRTKLLYRLQREVKTRLENSLHELVKIDLQMEDQRQRVGQPKLPLIAEDPEPPPQPQPFRSLMNRVLRRFKAPDPSPQTIAPTQRILSVFESADIQGKLLILGEPGSGKTTELLTLAQELLAKTEQDELAPVPIIFELSTWKPDTPLDKWLTAQIKSIYKIDEAVSQQWLNEQQLLPLLDGLDELGLARQQQCVEKIDQFSIAYPYLAVCCRREEYEAGQQHLESLNGAVYLKPLTDLQIQDYLRDLHRDRLWLGIQGSLELLDLARSPLFLAMLVVAYRDEPIRNSSDLFNAYIDKQLSDPKLQGAYLLGKTLSKQQTVKYLCWLAQKLESLGEAGTEFLIEEMQPSWLESASDRRSYRLIVGLSFGLSFELVFRLVSGLEGGLILGLIFGPIFGNLHYIEPLEQLSWSTQKGLNHGVIVGIIIGLIAGLMDGLTHGLLRGLSFGLAGGLMGGLIISRIEIKSVPNQGIHKSGQNTLFLWLLFGLLLELIVGRLHGRIYVLLGGLFLAIIIGLRPVIQHYVLRFVIAQKGYLPWDIVLFLEHATQLRFIQRTGGRYRFIHDLLRKHFAYGELPPHLLPVAPRK</sequence>
<evidence type="ECO:0000313" key="3">
    <source>
        <dbReference type="EMBL" id="MFE4106897.1"/>
    </source>
</evidence>
<feature type="transmembrane region" description="Helical" evidence="1">
    <location>
        <begin position="568"/>
        <end position="583"/>
    </location>
</feature>
<protein>
    <submittedName>
        <fullName evidence="3">NACHT domain-containing protein</fullName>
    </submittedName>
</protein>
<gene>
    <name evidence="3" type="ORF">ACFVKH_11450</name>
</gene>
<dbReference type="EMBL" id="JBHZOL010000075">
    <property type="protein sequence ID" value="MFE4106897.1"/>
    <property type="molecule type" value="Genomic_DNA"/>
</dbReference>
<comment type="caution">
    <text evidence="3">The sequence shown here is derived from an EMBL/GenBank/DDBJ whole genome shotgun (WGS) entry which is preliminary data.</text>
</comment>
<feature type="transmembrane region" description="Helical" evidence="1">
    <location>
        <begin position="504"/>
        <end position="522"/>
    </location>
</feature>
<name>A0ABW6IGU5_9CYAN</name>
<dbReference type="SUPFAM" id="SSF52540">
    <property type="entry name" value="P-loop containing nucleoside triphosphate hydrolases"/>
    <property type="match status" value="1"/>
</dbReference>